<dbReference type="InParanoid" id="A0A1S4KV48"/>
<feature type="region of interest" description="Disordered" evidence="1">
    <location>
        <begin position="1"/>
        <end position="90"/>
    </location>
</feature>
<keyword evidence="3" id="KW-1185">Reference proteome</keyword>
<dbReference type="Proteomes" id="UP000001555">
    <property type="component" value="Unassembled WGS sequence"/>
</dbReference>
<dbReference type="VEuPathDB" id="VectorBase:ISCW004218"/>
<dbReference type="AlphaFoldDB" id="A0A1S4KV48"/>
<protein>
    <submittedName>
        <fullName evidence="2">Uncharacterized protein</fullName>
    </submittedName>
</protein>
<proteinExistence type="predicted"/>
<feature type="compositionally biased region" description="Basic and acidic residues" evidence="1">
    <location>
        <begin position="21"/>
        <end position="39"/>
    </location>
</feature>
<dbReference type="EMBL" id="ABJB010253262">
    <property type="status" value="NOT_ANNOTATED_CDS"/>
    <property type="molecule type" value="Genomic_DNA"/>
</dbReference>
<accession>A0A1S4KV48</accession>
<evidence type="ECO:0000313" key="3">
    <source>
        <dbReference type="Proteomes" id="UP000001555"/>
    </source>
</evidence>
<name>A0A1S4KV48_IXOSC</name>
<dbReference type="EMBL" id="ABJB010867746">
    <property type="status" value="NOT_ANNOTATED_CDS"/>
    <property type="molecule type" value="Genomic_DNA"/>
</dbReference>
<dbReference type="EMBL" id="ABJB010955599">
    <property type="status" value="NOT_ANNOTATED_CDS"/>
    <property type="molecule type" value="Genomic_DNA"/>
</dbReference>
<dbReference type="EMBL" id="ABJB010832137">
    <property type="status" value="NOT_ANNOTATED_CDS"/>
    <property type="molecule type" value="Genomic_DNA"/>
</dbReference>
<feature type="compositionally biased region" description="Basic and acidic residues" evidence="1">
    <location>
        <begin position="78"/>
        <end position="90"/>
    </location>
</feature>
<dbReference type="EnsemblMetazoa" id="ISCW004218-RA">
    <property type="protein sequence ID" value="ISCW004218-PA"/>
    <property type="gene ID" value="ISCW004218"/>
</dbReference>
<evidence type="ECO:0000313" key="2">
    <source>
        <dbReference type="EnsemblMetazoa" id="ISCW004218-PA"/>
    </source>
</evidence>
<reference evidence="3" key="1">
    <citation type="submission" date="2008-03" db="EMBL/GenBank/DDBJ databases">
        <title>Annotation of Ixodes scapularis.</title>
        <authorList>
            <consortium name="Ixodes scapularis Genome Project Consortium"/>
            <person name="Caler E."/>
            <person name="Hannick L.I."/>
            <person name="Bidwell S."/>
            <person name="Joardar V."/>
            <person name="Thiagarajan M."/>
            <person name="Amedeo P."/>
            <person name="Galinsky K.J."/>
            <person name="Schobel S."/>
            <person name="Inman J."/>
            <person name="Hostetler J."/>
            <person name="Miller J."/>
            <person name="Hammond M."/>
            <person name="Megy K."/>
            <person name="Lawson D."/>
            <person name="Kodira C."/>
            <person name="Sutton G."/>
            <person name="Meyer J."/>
            <person name="Hill C.A."/>
            <person name="Birren B."/>
            <person name="Nene V."/>
            <person name="Collins F."/>
            <person name="Alarcon-Chaidez F."/>
            <person name="Wikel S."/>
            <person name="Strausberg R."/>
        </authorList>
    </citation>
    <scope>NUCLEOTIDE SEQUENCE [LARGE SCALE GENOMIC DNA]</scope>
    <source>
        <strain evidence="3">Wikel</strain>
    </source>
</reference>
<reference evidence="2" key="2">
    <citation type="submission" date="2020-05" db="UniProtKB">
        <authorList>
            <consortium name="EnsemblMetazoa"/>
        </authorList>
    </citation>
    <scope>IDENTIFICATION</scope>
    <source>
        <strain evidence="2">wikel</strain>
    </source>
</reference>
<sequence length="120" mass="14039">MKTEADPVHFRNPVQGLPSEGLRREREGGRPVREDRHLAAPDQVLGFHPRRGQRQDHRRAQVEGPRRSRRQGPLQGHHRGECKEVLHQPQEHSRLRLRYSEIISFLSCNQGKIKFDFLKA</sequence>
<evidence type="ECO:0000256" key="1">
    <source>
        <dbReference type="SAM" id="MobiDB-lite"/>
    </source>
</evidence>
<feature type="compositionally biased region" description="Basic and acidic residues" evidence="1">
    <location>
        <begin position="53"/>
        <end position="66"/>
    </location>
</feature>
<organism evidence="2 3">
    <name type="scientific">Ixodes scapularis</name>
    <name type="common">Black-legged tick</name>
    <name type="synonym">Deer tick</name>
    <dbReference type="NCBI Taxonomy" id="6945"/>
    <lineage>
        <taxon>Eukaryota</taxon>
        <taxon>Metazoa</taxon>
        <taxon>Ecdysozoa</taxon>
        <taxon>Arthropoda</taxon>
        <taxon>Chelicerata</taxon>
        <taxon>Arachnida</taxon>
        <taxon>Acari</taxon>
        <taxon>Parasitiformes</taxon>
        <taxon>Ixodida</taxon>
        <taxon>Ixodoidea</taxon>
        <taxon>Ixodidae</taxon>
        <taxon>Ixodinae</taxon>
        <taxon>Ixodes</taxon>
    </lineage>
</organism>
<dbReference type="VEuPathDB" id="VectorBase:ISCI004218"/>